<dbReference type="InterPro" id="IPR036097">
    <property type="entry name" value="HisK_dim/P_sf"/>
</dbReference>
<dbReference type="SUPFAM" id="SSF55874">
    <property type="entry name" value="ATPase domain of HSP90 chaperone/DNA topoisomerase II/histidine kinase"/>
    <property type="match status" value="1"/>
</dbReference>
<dbReference type="EMBL" id="SMLL01000001">
    <property type="protein sequence ID" value="TFZ04308.1"/>
    <property type="molecule type" value="Genomic_DNA"/>
</dbReference>
<accession>A0A4Z0C1A7</accession>
<dbReference type="Gene3D" id="3.30.450.20">
    <property type="entry name" value="PAS domain"/>
    <property type="match status" value="1"/>
</dbReference>
<dbReference type="Pfam" id="PF00512">
    <property type="entry name" value="HisKA"/>
    <property type="match status" value="1"/>
</dbReference>
<protein>
    <recommendedName>
        <fullName evidence="2">histidine kinase</fullName>
        <ecNumber evidence="2">2.7.13.3</ecNumber>
    </recommendedName>
</protein>
<dbReference type="InterPro" id="IPR036890">
    <property type="entry name" value="HATPase_C_sf"/>
</dbReference>
<keyword evidence="11" id="KW-1185">Reference proteome</keyword>
<evidence type="ECO:0000313" key="11">
    <source>
        <dbReference type="Proteomes" id="UP000297564"/>
    </source>
</evidence>
<evidence type="ECO:0000256" key="7">
    <source>
        <dbReference type="SAM" id="Coils"/>
    </source>
</evidence>
<dbReference type="SMART" id="SM00387">
    <property type="entry name" value="HATPase_c"/>
    <property type="match status" value="1"/>
</dbReference>
<feature type="transmembrane region" description="Helical" evidence="8">
    <location>
        <begin position="117"/>
        <end position="140"/>
    </location>
</feature>
<feature type="transmembrane region" description="Helical" evidence="8">
    <location>
        <begin position="88"/>
        <end position="111"/>
    </location>
</feature>
<dbReference type="PRINTS" id="PR00344">
    <property type="entry name" value="BCTRLSENSOR"/>
</dbReference>
<dbReference type="InterPro" id="IPR050736">
    <property type="entry name" value="Sensor_HK_Regulatory"/>
</dbReference>
<proteinExistence type="predicted"/>
<dbReference type="AlphaFoldDB" id="A0A4Z0C1A7"/>
<dbReference type="Pfam" id="PF02518">
    <property type="entry name" value="HATPase_c"/>
    <property type="match status" value="1"/>
</dbReference>
<feature type="domain" description="Histidine kinase" evidence="9">
    <location>
        <begin position="339"/>
        <end position="556"/>
    </location>
</feature>
<dbReference type="InterPro" id="IPR013656">
    <property type="entry name" value="PAS_4"/>
</dbReference>
<dbReference type="InterPro" id="IPR035965">
    <property type="entry name" value="PAS-like_dom_sf"/>
</dbReference>
<dbReference type="CDD" id="cd00082">
    <property type="entry name" value="HisKA"/>
    <property type="match status" value="1"/>
</dbReference>
<feature type="transmembrane region" description="Helical" evidence="8">
    <location>
        <begin position="54"/>
        <end position="76"/>
    </location>
</feature>
<evidence type="ECO:0000256" key="4">
    <source>
        <dbReference type="ARBA" id="ARBA00022679"/>
    </source>
</evidence>
<evidence type="ECO:0000256" key="5">
    <source>
        <dbReference type="ARBA" id="ARBA00022777"/>
    </source>
</evidence>
<keyword evidence="5 10" id="KW-0418">Kinase</keyword>
<reference evidence="10 11" key="1">
    <citation type="submission" date="2019-03" db="EMBL/GenBank/DDBJ databases">
        <title>Ramlibacter rhizophilus CCTCC AB2015357, whole genome shotgun sequence.</title>
        <authorList>
            <person name="Zhang X."/>
            <person name="Feng G."/>
            <person name="Zhu H."/>
        </authorList>
    </citation>
    <scope>NUCLEOTIDE SEQUENCE [LARGE SCALE GENOMIC DNA]</scope>
    <source>
        <strain evidence="10 11">CCTCC AB2015357</strain>
    </source>
</reference>
<keyword evidence="8" id="KW-1133">Transmembrane helix</keyword>
<dbReference type="PROSITE" id="PS50109">
    <property type="entry name" value="HIS_KIN"/>
    <property type="match status" value="1"/>
</dbReference>
<dbReference type="InterPro" id="IPR004358">
    <property type="entry name" value="Sig_transdc_His_kin-like_C"/>
</dbReference>
<feature type="coiled-coil region" evidence="7">
    <location>
        <begin position="152"/>
        <end position="189"/>
    </location>
</feature>
<dbReference type="RefSeq" id="WP_135283189.1">
    <property type="nucleotide sequence ID" value="NZ_SMLL01000001.1"/>
</dbReference>
<keyword evidence="6" id="KW-0902">Two-component regulatory system</keyword>
<keyword evidence="3" id="KW-0597">Phosphoprotein</keyword>
<dbReference type="Pfam" id="PF25487">
    <property type="entry name" value="ETR1_N"/>
    <property type="match status" value="1"/>
</dbReference>
<evidence type="ECO:0000256" key="2">
    <source>
        <dbReference type="ARBA" id="ARBA00012438"/>
    </source>
</evidence>
<dbReference type="SUPFAM" id="SSF55785">
    <property type="entry name" value="PYP-like sensor domain (PAS domain)"/>
    <property type="match status" value="1"/>
</dbReference>
<dbReference type="InterPro" id="IPR058544">
    <property type="entry name" value="ETR1_N"/>
</dbReference>
<evidence type="ECO:0000256" key="1">
    <source>
        <dbReference type="ARBA" id="ARBA00000085"/>
    </source>
</evidence>
<evidence type="ECO:0000313" key="10">
    <source>
        <dbReference type="EMBL" id="TFZ04308.1"/>
    </source>
</evidence>
<keyword evidence="4" id="KW-0808">Transferase</keyword>
<dbReference type="FunFam" id="1.10.287.130:FF:000001">
    <property type="entry name" value="Two-component sensor histidine kinase"/>
    <property type="match status" value="1"/>
</dbReference>
<dbReference type="Proteomes" id="UP000297564">
    <property type="component" value="Unassembled WGS sequence"/>
</dbReference>
<dbReference type="InterPro" id="IPR003661">
    <property type="entry name" value="HisK_dim/P_dom"/>
</dbReference>
<dbReference type="InterPro" id="IPR005467">
    <property type="entry name" value="His_kinase_dom"/>
</dbReference>
<dbReference type="Gene3D" id="1.10.287.130">
    <property type="match status" value="1"/>
</dbReference>
<dbReference type="GO" id="GO:0000155">
    <property type="term" value="F:phosphorelay sensor kinase activity"/>
    <property type="evidence" value="ECO:0007669"/>
    <property type="project" value="InterPro"/>
</dbReference>
<gene>
    <name evidence="10" type="ORF">EZ242_00675</name>
</gene>
<dbReference type="SMART" id="SM00388">
    <property type="entry name" value="HisKA"/>
    <property type="match status" value="1"/>
</dbReference>
<keyword evidence="7" id="KW-0175">Coiled coil</keyword>
<name>A0A4Z0C1A7_9BURK</name>
<dbReference type="InterPro" id="IPR003594">
    <property type="entry name" value="HATPase_dom"/>
</dbReference>
<dbReference type="EC" id="2.7.13.3" evidence="2"/>
<dbReference type="Gene3D" id="3.30.565.10">
    <property type="entry name" value="Histidine kinase-like ATPase, C-terminal domain"/>
    <property type="match status" value="1"/>
</dbReference>
<evidence type="ECO:0000256" key="3">
    <source>
        <dbReference type="ARBA" id="ARBA00022553"/>
    </source>
</evidence>
<comment type="catalytic activity">
    <reaction evidence="1">
        <text>ATP + protein L-histidine = ADP + protein N-phospho-L-histidine.</text>
        <dbReference type="EC" id="2.7.13.3"/>
    </reaction>
</comment>
<sequence length="558" mass="60606">MPSPLLTASPSSRQLAWATLLTALPLLGVALWTQSRLGEQLLPHAFCISASQPLLKLHLVSDGLIALAYLLIPWAMLRFVRRRADVPFGWIAWVFGAFIVACGVTHMMGMWTLYYPVYWYAGVAKAFTAAISLATAWLIYRLTPIALALPSARQLQQANQALQEEVLRRRQAEAELVRAQQDLERVLREVSVEARQSAAVLDSFFEQAPLGLALLDARLRVTRVNARLSAHSGRPASEYLSAASVEELRNTPPVLVHAARRVRDTGEPCTGLEVTIQARDVPRDVKCSIFPIRADASAQPLLGVVLEDISAERALEAERAAALAAAREADQRKTEFLAVLAHELRNPLAPLRTAAAVLEQASSRGDGRSARMVAIIERQVAHMSRLVDDLLDVSRIERGTFEMQPTDCDLAGIVRQVAHDYEHSLAAVGTTLRLDAPAPLPVHGDAVRLAQAVGNYLHNAVKFAPGSEVTVQAWRDDAQGEAVVRVIDRGEGIAAELLPRLFQAFVQGSAQESRGGLGLGLSLARRLVEMHGGRVSASSAGVGQGATFELRVPLKRDA</sequence>
<dbReference type="OrthoDB" id="9792270at2"/>
<keyword evidence="8" id="KW-0472">Membrane</keyword>
<dbReference type="SUPFAM" id="SSF47384">
    <property type="entry name" value="Homodimeric domain of signal transducing histidine kinase"/>
    <property type="match status" value="1"/>
</dbReference>
<dbReference type="Pfam" id="PF08448">
    <property type="entry name" value="PAS_4"/>
    <property type="match status" value="1"/>
</dbReference>
<organism evidence="10 11">
    <name type="scientific">Ramlibacter rhizophilus</name>
    <dbReference type="NCBI Taxonomy" id="1781167"/>
    <lineage>
        <taxon>Bacteria</taxon>
        <taxon>Pseudomonadati</taxon>
        <taxon>Pseudomonadota</taxon>
        <taxon>Betaproteobacteria</taxon>
        <taxon>Burkholderiales</taxon>
        <taxon>Comamonadaceae</taxon>
        <taxon>Ramlibacter</taxon>
    </lineage>
</organism>
<comment type="caution">
    <text evidence="10">The sequence shown here is derived from an EMBL/GenBank/DDBJ whole genome shotgun (WGS) entry which is preliminary data.</text>
</comment>
<evidence type="ECO:0000256" key="8">
    <source>
        <dbReference type="SAM" id="Phobius"/>
    </source>
</evidence>
<evidence type="ECO:0000259" key="9">
    <source>
        <dbReference type="PROSITE" id="PS50109"/>
    </source>
</evidence>
<evidence type="ECO:0000256" key="6">
    <source>
        <dbReference type="ARBA" id="ARBA00023012"/>
    </source>
</evidence>
<dbReference type="PANTHER" id="PTHR43711">
    <property type="entry name" value="TWO-COMPONENT HISTIDINE KINASE"/>
    <property type="match status" value="1"/>
</dbReference>
<dbReference type="PANTHER" id="PTHR43711:SF1">
    <property type="entry name" value="HISTIDINE KINASE 1"/>
    <property type="match status" value="1"/>
</dbReference>
<keyword evidence="8" id="KW-0812">Transmembrane</keyword>